<evidence type="ECO:0000313" key="1">
    <source>
        <dbReference type="EMBL" id="SHE56478.1"/>
    </source>
</evidence>
<protein>
    <submittedName>
        <fullName evidence="1">Uncharacterized protein</fullName>
    </submittedName>
</protein>
<gene>
    <name evidence="1" type="ORF">SAMN02745190_00672</name>
</gene>
<organism evidence="1 2">
    <name type="scientific">Schwartzia succinivorans DSM 10502</name>
    <dbReference type="NCBI Taxonomy" id="1123243"/>
    <lineage>
        <taxon>Bacteria</taxon>
        <taxon>Bacillati</taxon>
        <taxon>Bacillota</taxon>
        <taxon>Negativicutes</taxon>
        <taxon>Selenomonadales</taxon>
        <taxon>Selenomonadaceae</taxon>
        <taxon>Schwartzia</taxon>
    </lineage>
</organism>
<dbReference type="AlphaFoldDB" id="A0A1M4UIJ7"/>
<reference evidence="1 2" key="1">
    <citation type="submission" date="2016-11" db="EMBL/GenBank/DDBJ databases">
        <authorList>
            <person name="Jaros S."/>
            <person name="Januszkiewicz K."/>
            <person name="Wedrychowicz H."/>
        </authorList>
    </citation>
    <scope>NUCLEOTIDE SEQUENCE [LARGE SCALE GENOMIC DNA]</scope>
    <source>
        <strain evidence="1 2">DSM 10502</strain>
    </source>
</reference>
<dbReference type="EMBL" id="FQUG01000003">
    <property type="protein sequence ID" value="SHE56478.1"/>
    <property type="molecule type" value="Genomic_DNA"/>
</dbReference>
<keyword evidence="2" id="KW-1185">Reference proteome</keyword>
<proteinExistence type="predicted"/>
<name>A0A1M4UIJ7_9FIRM</name>
<evidence type="ECO:0000313" key="2">
    <source>
        <dbReference type="Proteomes" id="UP000184404"/>
    </source>
</evidence>
<dbReference type="Proteomes" id="UP000184404">
    <property type="component" value="Unassembled WGS sequence"/>
</dbReference>
<sequence>MGPLTELTNEALRGIISDPYEKFYEEYFRRKKRDSRRGKIWVRFMKSMTEY</sequence>
<accession>A0A1M4UIJ7</accession>